<dbReference type="EMBL" id="JH413801">
    <property type="protein sequence ID" value="EHL32295.1"/>
    <property type="molecule type" value="Genomic_DNA"/>
</dbReference>
<dbReference type="STRING" id="658187.LDG_5673"/>
<protein>
    <recommendedName>
        <fullName evidence="4">NAD(+)--protein-arginine ADP-ribosyltransferase</fullName>
    </recommendedName>
</protein>
<evidence type="ECO:0000313" key="2">
    <source>
        <dbReference type="EMBL" id="EHL32295.1"/>
    </source>
</evidence>
<dbReference type="InParanoid" id="G9EKE4"/>
<dbReference type="AlphaFoldDB" id="G9EKE4"/>
<dbReference type="RefSeq" id="WP_006869641.1">
    <property type="nucleotide sequence ID" value="NZ_JH413801.1"/>
</dbReference>
<dbReference type="SUPFAM" id="SSF56399">
    <property type="entry name" value="ADP-ribosylation"/>
    <property type="match status" value="1"/>
</dbReference>
<evidence type="ECO:0008006" key="4">
    <source>
        <dbReference type="Google" id="ProtNLM"/>
    </source>
</evidence>
<sequence>MPTPKEVSKHFEQGKVIDVIDTFKHLNNQVSTYTPGLGPLPKTVYTYQYEELTRRLMAGEAFTCVQAEDKSTVIKFNRGQEYNLTEIVAHANLDHLTFSQSDLAQYEQYCENVSEVKPQNEHGEYPTEEYIKSIDPKGVFNDMHYAEKLALNIYSTNYYNEMNPFLRGYYNFKNKTPAEIKDVIIHSAMCGQALAQAPNMDLDGSFRYEGVYDKAQLEQRIKIAEEGGAEIVRGFISTGEEPALAFKNKVAITYTGLKGKYVGPLSRYPTEKEFLIPPTQMTYEAHVLENGVHYFHARPVIDVNLVDEKVREIAPTNTVNMTKINELLRSLSAIDKLIKDNCPPSEYKTYKAQANEIKAWAIVKSKELNENPGYTAAIAEDLSTMWNKLSGLSVNVTKNQNKLQAELKGYHQEMYQRQEGEESIGKYQLIKECNEALQQLQARETEGNDANLKGDSSTFNTKYKDGFEHYDFNELIKIRDEISNELIASKKETCLTALSEIKDRGIQLNDKNLDKFIEKMYSNISRTKNIFRLDEVKEYLECKAVLQKIEVTRFGPNDQQMNNFVQEYQHKLDNAKGIDSFREIKAELNSNLEAIQKNSPAIEELRSIVQNYRDKAGTFTIGMKSKANKIERAIGNDVPISERGAVQQSESVLEALASHRYQQGKVYLDHGIVDEKKASGTFQQFKEKMNKIKDKEPEKTSEVELSPPEFAQKNSMS</sequence>
<name>G9EKE4_9GAMM</name>
<feature type="region of interest" description="Disordered" evidence="1">
    <location>
        <begin position="689"/>
        <end position="717"/>
    </location>
</feature>
<evidence type="ECO:0000313" key="3">
    <source>
        <dbReference type="Proteomes" id="UP000002770"/>
    </source>
</evidence>
<dbReference type="HOGENOM" id="CLU_385335_0_0_6"/>
<evidence type="ECO:0000256" key="1">
    <source>
        <dbReference type="SAM" id="MobiDB-lite"/>
    </source>
</evidence>
<reference evidence="2 3" key="1">
    <citation type="journal article" date="2011" name="BMC Genomics">
        <title>Insight into cross-talk between intra-amoebal pathogens.</title>
        <authorList>
            <person name="Gimenez G."/>
            <person name="Bertelli C."/>
            <person name="Moliner C."/>
            <person name="Robert C."/>
            <person name="Raoult D."/>
            <person name="Fournier P.E."/>
            <person name="Greub G."/>
        </authorList>
    </citation>
    <scope>NUCLEOTIDE SEQUENCE [LARGE SCALE GENOMIC DNA]</scope>
    <source>
        <strain evidence="2 3">LLAP12</strain>
    </source>
</reference>
<gene>
    <name evidence="2" type="ORF">LDG_5673</name>
</gene>
<dbReference type="Gene3D" id="3.90.176.10">
    <property type="entry name" value="Toxin ADP-ribosyltransferase, Chain A, domain 1"/>
    <property type="match status" value="1"/>
</dbReference>
<feature type="compositionally biased region" description="Basic and acidic residues" evidence="1">
    <location>
        <begin position="689"/>
        <end position="702"/>
    </location>
</feature>
<proteinExistence type="predicted"/>
<dbReference type="Proteomes" id="UP000002770">
    <property type="component" value="Unassembled WGS sequence"/>
</dbReference>
<keyword evidence="3" id="KW-1185">Reference proteome</keyword>
<dbReference type="OrthoDB" id="5645954at2"/>
<organism evidence="2 3">
    <name type="scientific">Legionella drancourtii LLAP12</name>
    <dbReference type="NCBI Taxonomy" id="658187"/>
    <lineage>
        <taxon>Bacteria</taxon>
        <taxon>Pseudomonadati</taxon>
        <taxon>Pseudomonadota</taxon>
        <taxon>Gammaproteobacteria</taxon>
        <taxon>Legionellales</taxon>
        <taxon>Legionellaceae</taxon>
        <taxon>Legionella</taxon>
    </lineage>
</organism>
<accession>G9EKE4</accession>
<dbReference type="PROSITE" id="PS51996">
    <property type="entry name" value="TR_MART"/>
    <property type="match status" value="1"/>
</dbReference>